<proteinExistence type="predicted"/>
<name>A0A0A9GFX7_ARUDO</name>
<reference evidence="1" key="2">
    <citation type="journal article" date="2015" name="Data Brief">
        <title>Shoot transcriptome of the giant reed, Arundo donax.</title>
        <authorList>
            <person name="Barrero R.A."/>
            <person name="Guerrero F.D."/>
            <person name="Moolhuijzen P."/>
            <person name="Goolsby J.A."/>
            <person name="Tidwell J."/>
            <person name="Bellgard S.E."/>
            <person name="Bellgard M.I."/>
        </authorList>
    </citation>
    <scope>NUCLEOTIDE SEQUENCE</scope>
    <source>
        <tissue evidence="1">Shoot tissue taken approximately 20 cm above the soil surface</tissue>
    </source>
</reference>
<accession>A0A0A9GFX7</accession>
<dbReference type="AlphaFoldDB" id="A0A0A9GFX7"/>
<dbReference type="EMBL" id="GBRH01174499">
    <property type="protein sequence ID" value="JAE23397.1"/>
    <property type="molecule type" value="Transcribed_RNA"/>
</dbReference>
<organism evidence="1">
    <name type="scientific">Arundo donax</name>
    <name type="common">Giant reed</name>
    <name type="synonym">Donax arundinaceus</name>
    <dbReference type="NCBI Taxonomy" id="35708"/>
    <lineage>
        <taxon>Eukaryota</taxon>
        <taxon>Viridiplantae</taxon>
        <taxon>Streptophyta</taxon>
        <taxon>Embryophyta</taxon>
        <taxon>Tracheophyta</taxon>
        <taxon>Spermatophyta</taxon>
        <taxon>Magnoliopsida</taxon>
        <taxon>Liliopsida</taxon>
        <taxon>Poales</taxon>
        <taxon>Poaceae</taxon>
        <taxon>PACMAD clade</taxon>
        <taxon>Arundinoideae</taxon>
        <taxon>Arundineae</taxon>
        <taxon>Arundo</taxon>
    </lineage>
</organism>
<sequence length="128" mass="14719">MQLLPWLQCCKARTCSKNTSYRQITGHDALFVHPGIQHQGFLMLPVLHVPNNHCRPKNNVINIIQLMKPVFCITNTTALGIHIHQCTLHIHLHLKPKLHHQTMCLFSNCQRSHVTAGLQYPNKGEFSW</sequence>
<evidence type="ECO:0000313" key="1">
    <source>
        <dbReference type="EMBL" id="JAE23397.1"/>
    </source>
</evidence>
<reference evidence="1" key="1">
    <citation type="submission" date="2014-09" db="EMBL/GenBank/DDBJ databases">
        <authorList>
            <person name="Magalhaes I.L.F."/>
            <person name="Oliveira U."/>
            <person name="Santos F.R."/>
            <person name="Vidigal T.H.D.A."/>
            <person name="Brescovit A.D."/>
            <person name="Santos A.J."/>
        </authorList>
    </citation>
    <scope>NUCLEOTIDE SEQUENCE</scope>
    <source>
        <tissue evidence="1">Shoot tissue taken approximately 20 cm above the soil surface</tissue>
    </source>
</reference>
<protein>
    <submittedName>
        <fullName evidence="1">Uncharacterized protein</fullName>
    </submittedName>
</protein>